<accession>A0A517T7D3</accession>
<sequence>MQHIKQPITRFIIRLWRGPATSYQKEILPGNSHNNSPQHHNTTTIDAEKSNPEGDSYIDLLCFASALYLIIPSAIFLFYFAPWPFFTSIAFSAVIGSTTHRYLADIDALKIPKFRTGQLINLFFALMLTWISGILPPFAENIDWYKHYAIFDSLTNNQWPPILITVEGPYVLRYCLSYYIIPSLAAKAFGATHLSYLIYLWTALGYFLVLSLAFNSRSTCLKAVFYGLIFLLFSGADILGYLHTGFMVTGIKYHLEWWAKVGELASVITNAIWTPQHALAGWIISFLIWRYPKWSLPHSFVLLASTATWSPLVLVGICPILLFTAWQSGLRHIISWSNIVFGPALLMITISYLLNGSEGIPKHLIWNVESFSAADWILFICLEFGFVVTALLFICNQNRLLLCYIACTLLTLCVFYVGHWNDLLMRGSIPAIGILAVLSSHAIVDSPLQWRKAPLAILLIFGLVTPINEIRRAVTEKRIQQERRVSISDIINESPYLAPQYAIPIDPSSSALKFTTVLNLEDISFTTFGQAKFNLDQLVISSDKQTDAALVSEWLNLPPGVYRIKASLDYDVESQSEEQHAAHISLHGVRLLNKIPQSAGINQLFEVYFKKDSDACQLSFGLGGWSTGKGVIQIRDLQISFVHIENPN</sequence>
<evidence type="ECO:0000313" key="3">
    <source>
        <dbReference type="EMBL" id="QDT64277.1"/>
    </source>
</evidence>
<feature type="transmembrane region" description="Helical" evidence="2">
    <location>
        <begin position="300"/>
        <end position="326"/>
    </location>
</feature>
<feature type="transmembrane region" description="Helical" evidence="2">
    <location>
        <begin position="333"/>
        <end position="354"/>
    </location>
</feature>
<dbReference type="RefSeq" id="WP_145261296.1">
    <property type="nucleotide sequence ID" value="NZ_CP036316.1"/>
</dbReference>
<dbReference type="OrthoDB" id="924213at2"/>
<dbReference type="EMBL" id="CP036316">
    <property type="protein sequence ID" value="QDT64277.1"/>
    <property type="molecule type" value="Genomic_DNA"/>
</dbReference>
<feature type="transmembrane region" description="Helical" evidence="2">
    <location>
        <begin position="374"/>
        <end position="394"/>
    </location>
</feature>
<feature type="transmembrane region" description="Helical" evidence="2">
    <location>
        <begin position="193"/>
        <end position="212"/>
    </location>
</feature>
<evidence type="ECO:0000256" key="1">
    <source>
        <dbReference type="SAM" id="MobiDB-lite"/>
    </source>
</evidence>
<keyword evidence="2" id="KW-0472">Membrane</keyword>
<evidence type="ECO:0000313" key="4">
    <source>
        <dbReference type="Proteomes" id="UP000319976"/>
    </source>
</evidence>
<dbReference type="Proteomes" id="UP000319976">
    <property type="component" value="Chromosome"/>
</dbReference>
<keyword evidence="2" id="KW-0812">Transmembrane</keyword>
<feature type="region of interest" description="Disordered" evidence="1">
    <location>
        <begin position="28"/>
        <end position="48"/>
    </location>
</feature>
<proteinExistence type="predicted"/>
<feature type="compositionally biased region" description="Polar residues" evidence="1">
    <location>
        <begin position="31"/>
        <end position="45"/>
    </location>
</feature>
<feature type="transmembrane region" description="Helical" evidence="2">
    <location>
        <begin position="85"/>
        <end position="104"/>
    </location>
</feature>
<dbReference type="KEGG" id="chya:V22_15090"/>
<feature type="transmembrane region" description="Helical" evidence="2">
    <location>
        <begin position="224"/>
        <end position="243"/>
    </location>
</feature>
<keyword evidence="4" id="KW-1185">Reference proteome</keyword>
<feature type="transmembrane region" description="Helical" evidence="2">
    <location>
        <begin position="57"/>
        <end position="79"/>
    </location>
</feature>
<dbReference type="AlphaFoldDB" id="A0A517T7D3"/>
<organism evidence="3 4">
    <name type="scientific">Calycomorphotria hydatis</name>
    <dbReference type="NCBI Taxonomy" id="2528027"/>
    <lineage>
        <taxon>Bacteria</taxon>
        <taxon>Pseudomonadati</taxon>
        <taxon>Planctomycetota</taxon>
        <taxon>Planctomycetia</taxon>
        <taxon>Planctomycetales</taxon>
        <taxon>Planctomycetaceae</taxon>
        <taxon>Calycomorphotria</taxon>
    </lineage>
</organism>
<keyword evidence="2" id="KW-1133">Transmembrane helix</keyword>
<evidence type="ECO:0000256" key="2">
    <source>
        <dbReference type="SAM" id="Phobius"/>
    </source>
</evidence>
<feature type="transmembrane region" description="Helical" evidence="2">
    <location>
        <begin position="159"/>
        <end position="181"/>
    </location>
</feature>
<gene>
    <name evidence="3" type="ORF">V22_15090</name>
</gene>
<protein>
    <submittedName>
        <fullName evidence="3">Uncharacterized protein</fullName>
    </submittedName>
</protein>
<feature type="transmembrane region" description="Helical" evidence="2">
    <location>
        <begin position="116"/>
        <end position="139"/>
    </location>
</feature>
<feature type="transmembrane region" description="Helical" evidence="2">
    <location>
        <begin position="401"/>
        <end position="418"/>
    </location>
</feature>
<feature type="transmembrane region" description="Helical" evidence="2">
    <location>
        <begin position="264"/>
        <end position="288"/>
    </location>
</feature>
<reference evidence="3 4" key="1">
    <citation type="submission" date="2019-02" db="EMBL/GenBank/DDBJ databases">
        <title>Deep-cultivation of Planctomycetes and their phenomic and genomic characterization uncovers novel biology.</title>
        <authorList>
            <person name="Wiegand S."/>
            <person name="Jogler M."/>
            <person name="Boedeker C."/>
            <person name="Pinto D."/>
            <person name="Vollmers J."/>
            <person name="Rivas-Marin E."/>
            <person name="Kohn T."/>
            <person name="Peeters S.H."/>
            <person name="Heuer A."/>
            <person name="Rast P."/>
            <person name="Oberbeckmann S."/>
            <person name="Bunk B."/>
            <person name="Jeske O."/>
            <person name="Meyerdierks A."/>
            <person name="Storesund J.E."/>
            <person name="Kallscheuer N."/>
            <person name="Luecker S."/>
            <person name="Lage O.M."/>
            <person name="Pohl T."/>
            <person name="Merkel B.J."/>
            <person name="Hornburger P."/>
            <person name="Mueller R.-W."/>
            <person name="Bruemmer F."/>
            <person name="Labrenz M."/>
            <person name="Spormann A.M."/>
            <person name="Op den Camp H."/>
            <person name="Overmann J."/>
            <person name="Amann R."/>
            <person name="Jetten M.S.M."/>
            <person name="Mascher T."/>
            <person name="Medema M.H."/>
            <person name="Devos D.P."/>
            <person name="Kaster A.-K."/>
            <person name="Ovreas L."/>
            <person name="Rohde M."/>
            <person name="Galperin M.Y."/>
            <person name="Jogler C."/>
        </authorList>
    </citation>
    <scope>NUCLEOTIDE SEQUENCE [LARGE SCALE GENOMIC DNA]</scope>
    <source>
        <strain evidence="3 4">V22</strain>
    </source>
</reference>
<name>A0A517T7D3_9PLAN</name>